<dbReference type="InterPro" id="IPR001279">
    <property type="entry name" value="Metallo-B-lactamas"/>
</dbReference>
<dbReference type="InterPro" id="IPR036866">
    <property type="entry name" value="RibonucZ/Hydroxyglut_hydro"/>
</dbReference>
<dbReference type="PANTHER" id="PTHR42978:SF3">
    <property type="entry name" value="BLR3078 PROTEIN"/>
    <property type="match status" value="1"/>
</dbReference>
<dbReference type="SUPFAM" id="SSF56281">
    <property type="entry name" value="Metallo-hydrolase/oxidoreductase"/>
    <property type="match status" value="1"/>
</dbReference>
<dbReference type="KEGG" id="aon:DEH84_00670"/>
<keyword evidence="2" id="KW-0479">Metal-binding</keyword>
<evidence type="ECO:0000256" key="2">
    <source>
        <dbReference type="ARBA" id="ARBA00022723"/>
    </source>
</evidence>
<proteinExistence type="inferred from homology"/>
<organism evidence="6 7">
    <name type="scientific">Aquabacterium olei</name>
    <dbReference type="NCBI Taxonomy" id="1296669"/>
    <lineage>
        <taxon>Bacteria</taxon>
        <taxon>Pseudomonadati</taxon>
        <taxon>Pseudomonadota</taxon>
        <taxon>Betaproteobacteria</taxon>
        <taxon>Burkholderiales</taxon>
        <taxon>Aquabacterium</taxon>
    </lineage>
</organism>
<evidence type="ECO:0000256" key="1">
    <source>
        <dbReference type="ARBA" id="ARBA00007749"/>
    </source>
</evidence>
<dbReference type="GO" id="GO:0046872">
    <property type="term" value="F:metal ion binding"/>
    <property type="evidence" value="ECO:0007669"/>
    <property type="project" value="UniProtKB-KW"/>
</dbReference>
<reference evidence="6 7" key="1">
    <citation type="submission" date="2018-05" db="EMBL/GenBank/DDBJ databases">
        <title>complete genome sequence of Aquabacterium olei NBRC 110486.</title>
        <authorList>
            <person name="Tang B."/>
            <person name="Chang J."/>
            <person name="Zhang L."/>
            <person name="Yang H."/>
        </authorList>
    </citation>
    <scope>NUCLEOTIDE SEQUENCE [LARGE SCALE GENOMIC DNA]</scope>
    <source>
        <strain evidence="6 7">NBRC 110486</strain>
    </source>
</reference>
<dbReference type="Pfam" id="PF00753">
    <property type="entry name" value="Lactamase_B"/>
    <property type="match status" value="1"/>
</dbReference>
<protein>
    <submittedName>
        <fullName evidence="6">MBL fold metallo-hydrolase</fullName>
    </submittedName>
</protein>
<dbReference type="OrthoDB" id="5443440at2"/>
<dbReference type="EMBL" id="CP029210">
    <property type="protein sequence ID" value="AWI52124.1"/>
    <property type="molecule type" value="Genomic_DNA"/>
</dbReference>
<evidence type="ECO:0000256" key="3">
    <source>
        <dbReference type="ARBA" id="ARBA00022801"/>
    </source>
</evidence>
<dbReference type="Proteomes" id="UP000244892">
    <property type="component" value="Chromosome"/>
</dbReference>
<evidence type="ECO:0000256" key="4">
    <source>
        <dbReference type="ARBA" id="ARBA00022833"/>
    </source>
</evidence>
<accession>A0A2U8FP03</accession>
<evidence type="ECO:0000259" key="5">
    <source>
        <dbReference type="SMART" id="SM00849"/>
    </source>
</evidence>
<dbReference type="GO" id="GO:0016787">
    <property type="term" value="F:hydrolase activity"/>
    <property type="evidence" value="ECO:0007669"/>
    <property type="project" value="UniProtKB-KW"/>
</dbReference>
<dbReference type="InterPro" id="IPR051013">
    <property type="entry name" value="MBL_superfamily_lactonases"/>
</dbReference>
<sequence length="295" mass="32606">MGCRVHHLNCISSCPLGGRLMDERLPTVIDRAELSCHCLLVETNDGLVLVDTGFGLGDVKAPRTRLSRFFLTLLQPALAEEMTAVRQVARLGFAVSDVRHIVLTHLDFDHAGGLDDFPNATVHMMRNECVHAEAQRTWLDRQRFRPAQWGASRARWVLHEASGGEVWEGFERVRPLGEGLPDLALVPLPGHTHGHAGVAVQADGQWVLLAGDAYFHRREMDTFAPWCPPGLRAYQTLMEKDRTQRLANQARLRALHGAHTTGLTLCCSHDPVEFERLSGRALGALPQAPSHAPPA</sequence>
<keyword evidence="3 6" id="KW-0378">Hydrolase</keyword>
<dbReference type="RefSeq" id="WP_109033842.1">
    <property type="nucleotide sequence ID" value="NZ_CP029210.1"/>
</dbReference>
<dbReference type="CDD" id="cd07742">
    <property type="entry name" value="metallo-hydrolase-like_MBL-fold"/>
    <property type="match status" value="1"/>
</dbReference>
<evidence type="ECO:0000313" key="7">
    <source>
        <dbReference type="Proteomes" id="UP000244892"/>
    </source>
</evidence>
<keyword evidence="4" id="KW-0862">Zinc</keyword>
<dbReference type="SMART" id="SM00849">
    <property type="entry name" value="Lactamase_B"/>
    <property type="match status" value="1"/>
</dbReference>
<evidence type="ECO:0000313" key="6">
    <source>
        <dbReference type="EMBL" id="AWI52124.1"/>
    </source>
</evidence>
<dbReference type="Gene3D" id="3.60.15.10">
    <property type="entry name" value="Ribonuclease Z/Hydroxyacylglutathione hydrolase-like"/>
    <property type="match status" value="1"/>
</dbReference>
<dbReference type="AlphaFoldDB" id="A0A2U8FP03"/>
<name>A0A2U8FP03_9BURK</name>
<keyword evidence="7" id="KW-1185">Reference proteome</keyword>
<dbReference type="PANTHER" id="PTHR42978">
    <property type="entry name" value="QUORUM-QUENCHING LACTONASE YTNP-RELATED-RELATED"/>
    <property type="match status" value="1"/>
</dbReference>
<gene>
    <name evidence="6" type="ORF">DEH84_00670</name>
</gene>
<comment type="similarity">
    <text evidence="1">Belongs to the metallo-beta-lactamase superfamily.</text>
</comment>
<feature type="domain" description="Metallo-beta-lactamase" evidence="5">
    <location>
        <begin position="35"/>
        <end position="259"/>
    </location>
</feature>